<keyword evidence="5" id="KW-1185">Reference proteome</keyword>
<evidence type="ECO:0000259" key="2">
    <source>
        <dbReference type="Pfam" id="PF12172"/>
    </source>
</evidence>
<feature type="domain" description="FAS1-like dehydratase" evidence="3">
    <location>
        <begin position="24"/>
        <end position="154"/>
    </location>
</feature>
<dbReference type="Proteomes" id="UP000523955">
    <property type="component" value="Unassembled WGS sequence"/>
</dbReference>
<evidence type="ECO:0000259" key="1">
    <source>
        <dbReference type="Pfam" id="PF01796"/>
    </source>
</evidence>
<dbReference type="Pfam" id="PF12172">
    <property type="entry name" value="zf-ChsH2"/>
    <property type="match status" value="1"/>
</dbReference>
<feature type="domain" description="ChsH2 C-terminal OB-fold" evidence="1">
    <location>
        <begin position="268"/>
        <end position="330"/>
    </location>
</feature>
<dbReference type="AlphaFoldDB" id="A0A7X0RD57"/>
<organism evidence="4 5">
    <name type="scientific">Nocardioides luti</name>
    <dbReference type="NCBI Taxonomy" id="2761101"/>
    <lineage>
        <taxon>Bacteria</taxon>
        <taxon>Bacillati</taxon>
        <taxon>Actinomycetota</taxon>
        <taxon>Actinomycetes</taxon>
        <taxon>Propionibacteriales</taxon>
        <taxon>Nocardioidaceae</taxon>
        <taxon>Nocardioides</taxon>
    </lineage>
</organism>
<dbReference type="PANTHER" id="PTHR34075">
    <property type="entry name" value="BLR3430 PROTEIN"/>
    <property type="match status" value="1"/>
</dbReference>
<feature type="domain" description="ChsH2 rubredoxin-like zinc ribbon" evidence="2">
    <location>
        <begin position="230"/>
        <end position="262"/>
    </location>
</feature>
<dbReference type="InterPro" id="IPR029069">
    <property type="entry name" value="HotDog_dom_sf"/>
</dbReference>
<dbReference type="InterPro" id="IPR039569">
    <property type="entry name" value="FAS1-like_DH_region"/>
</dbReference>
<dbReference type="Pfam" id="PF01796">
    <property type="entry name" value="OB_ChsH2_C"/>
    <property type="match status" value="1"/>
</dbReference>
<dbReference type="InterPro" id="IPR002878">
    <property type="entry name" value="ChsH2_C"/>
</dbReference>
<dbReference type="Gene3D" id="3.10.129.10">
    <property type="entry name" value="Hotdog Thioesterase"/>
    <property type="match status" value="1"/>
</dbReference>
<dbReference type="InterPro" id="IPR052513">
    <property type="entry name" value="Thioester_dehydratase-like"/>
</dbReference>
<dbReference type="SUPFAM" id="SSF50249">
    <property type="entry name" value="Nucleic acid-binding proteins"/>
    <property type="match status" value="1"/>
</dbReference>
<dbReference type="PANTHER" id="PTHR34075:SF5">
    <property type="entry name" value="BLR3430 PROTEIN"/>
    <property type="match status" value="1"/>
</dbReference>
<name>A0A7X0RD57_9ACTN</name>
<dbReference type="Gene3D" id="6.10.30.10">
    <property type="match status" value="1"/>
</dbReference>
<comment type="caution">
    <text evidence="4">The sequence shown here is derived from an EMBL/GenBank/DDBJ whole genome shotgun (WGS) entry which is preliminary data.</text>
</comment>
<evidence type="ECO:0000313" key="5">
    <source>
        <dbReference type="Proteomes" id="UP000523955"/>
    </source>
</evidence>
<proteinExistence type="predicted"/>
<dbReference type="InterPro" id="IPR012340">
    <property type="entry name" value="NA-bd_OB-fold"/>
</dbReference>
<dbReference type="Pfam" id="PF13452">
    <property type="entry name" value="FAS1_DH_region"/>
    <property type="match status" value="1"/>
</dbReference>
<evidence type="ECO:0000313" key="4">
    <source>
        <dbReference type="EMBL" id="MBB6626091.1"/>
    </source>
</evidence>
<gene>
    <name evidence="4" type="ORF">H5V45_02040</name>
</gene>
<evidence type="ECO:0000259" key="3">
    <source>
        <dbReference type="Pfam" id="PF13452"/>
    </source>
</evidence>
<dbReference type="SUPFAM" id="SSF54637">
    <property type="entry name" value="Thioesterase/thiol ester dehydrase-isomerase"/>
    <property type="match status" value="1"/>
</dbReference>
<dbReference type="InterPro" id="IPR022002">
    <property type="entry name" value="ChsH2_Znr"/>
</dbReference>
<accession>A0A7X0RD57</accession>
<reference evidence="4 5" key="1">
    <citation type="submission" date="2020-08" db="EMBL/GenBank/DDBJ databases">
        <authorList>
            <person name="Seo M.-J."/>
        </authorList>
    </citation>
    <scope>NUCLEOTIDE SEQUENCE [LARGE SCALE GENOMIC DNA]</scope>
    <source>
        <strain evidence="4 5">KIGAM211</strain>
    </source>
</reference>
<sequence length="344" mass="37441">MSDSHDQIMAEAERIQALGEAAEREGRDPVNQPTINSWLEAMGLDSPRFRGPSATGEAPPSMAQVWTMYGLGGRPPADDPLHGMMRVLTDAGFTAVLGTNCEQTYERYLRVGEQVRVTTALDSVVGPKQTGMGEGYFVTSRNRWYVGDELVATMLFRVLKFKPKAAPVVEEGAPPVVEEVALATVSKPPTPVVEEAPVVEEGALAPVSKPPPEDTFVLRPMKNRDTQFFWDGTAAGELRIQTCNPCGHLRFPPGPACPDCGALDRGHVVASGRGTVFSYVVHRHPPVPGRELPILIGLVDLEEGVRMVGELVGLEPDDVRIGMPVQVDFRRIDDDLTLPVWRTA</sequence>
<dbReference type="RefSeq" id="WP_185251401.1">
    <property type="nucleotide sequence ID" value="NZ_JACKXE010000001.1"/>
</dbReference>
<protein>
    <submittedName>
        <fullName evidence="4">OB-fold domain-containing protein</fullName>
    </submittedName>
</protein>
<dbReference type="EMBL" id="JACKXE010000001">
    <property type="protein sequence ID" value="MBB6626091.1"/>
    <property type="molecule type" value="Genomic_DNA"/>
</dbReference>